<evidence type="ECO:0000313" key="3">
    <source>
        <dbReference type="EMBL" id="BAX24956.1"/>
    </source>
</evidence>
<evidence type="ECO:0000259" key="1">
    <source>
        <dbReference type="Pfam" id="PF22932"/>
    </source>
</evidence>
<dbReference type="PANTHER" id="PTHR31205">
    <property type="entry name" value="ACTIN CROSS-LINKING PROTEIN (DUF569)"/>
    <property type="match status" value="1"/>
</dbReference>
<accession>A0A1V1H6J8</accession>
<organism evidence="3">
    <name type="scientific">Oryza punctata</name>
    <name type="common">Red rice</name>
    <dbReference type="NCBI Taxonomy" id="4537"/>
    <lineage>
        <taxon>Eukaryota</taxon>
        <taxon>Viridiplantae</taxon>
        <taxon>Streptophyta</taxon>
        <taxon>Embryophyta</taxon>
        <taxon>Tracheophyta</taxon>
        <taxon>Spermatophyta</taxon>
        <taxon>Magnoliopsida</taxon>
        <taxon>Liliopsida</taxon>
        <taxon>Poales</taxon>
        <taxon>Poaceae</taxon>
        <taxon>BOP clade</taxon>
        <taxon>Oryzoideae</taxon>
        <taxon>Oryzeae</taxon>
        <taxon>Oryzinae</taxon>
        <taxon>Oryza</taxon>
    </lineage>
</organism>
<dbReference type="Pfam" id="PF23622">
    <property type="entry name" value="LRR_At1g61320_AtMIF1"/>
    <property type="match status" value="1"/>
</dbReference>
<proteinExistence type="predicted"/>
<protein>
    <submittedName>
        <fullName evidence="3">Uncharacterized protein</fullName>
    </submittedName>
</protein>
<dbReference type="AlphaFoldDB" id="A0A1V1H6J8"/>
<name>A0A1V1H6J8_ORYPU</name>
<evidence type="ECO:0000259" key="2">
    <source>
        <dbReference type="Pfam" id="PF23622"/>
    </source>
</evidence>
<dbReference type="EMBL" id="AP011466">
    <property type="protein sequence ID" value="BAX24956.1"/>
    <property type="molecule type" value="Genomic_DNA"/>
</dbReference>
<dbReference type="InterPro" id="IPR054726">
    <property type="entry name" value="Ubiq_DUF569-assoc"/>
</dbReference>
<feature type="domain" description="DUF569" evidence="1">
    <location>
        <begin position="17"/>
        <end position="99"/>
    </location>
</feature>
<sequence length="228" mass="25382">MNSFVPSSLLQDIGHIARAIRFVRAERESPDGTFPHVAWACFEFTGRSLFNLRIELARRLNFAVVSDVIICVRAGFFGRLTPLVTDLPPNNVIMEIIVVTAGTIGCFLMSQGSTQSLLRRGEHDVIQHVGPAAHLSEDAELRSHLSAKGFSMNLLILDESHEDHPIKQQLGRCEYNNLKNMRIIGYKGSRDQVEFLLHVVENAPALEVLTLEAAGIEYQEVSFVLSEA</sequence>
<gene>
    <name evidence="3" type="primary">OP_Ba0089L24.54</name>
</gene>
<feature type="domain" description="At1g61320/AtMIF1 LRR" evidence="2">
    <location>
        <begin position="165"/>
        <end position="214"/>
    </location>
</feature>
<dbReference type="PANTHER" id="PTHR31205:SF94">
    <property type="entry name" value="OS06G0161900 PROTEIN"/>
    <property type="match status" value="1"/>
</dbReference>
<dbReference type="Pfam" id="PF22932">
    <property type="entry name" value="Ubiq_DUF_assoc"/>
    <property type="match status" value="1"/>
</dbReference>
<dbReference type="InterPro" id="IPR055357">
    <property type="entry name" value="LRR_At1g61320_AtMIF1"/>
</dbReference>
<reference evidence="3" key="1">
    <citation type="submission" date="2009-05" db="EMBL/GenBank/DDBJ databases">
        <title>Oryza sativa Japonica Group genomic DNA, chromosome 6, BAC clone:KMK0024M20, cultivar:Khau Mac Kho.</title>
        <authorList>
            <person name="Matsumoto T."/>
            <person name="Wu J."/>
            <person name="Kanamori H."/>
        </authorList>
    </citation>
    <scope>NUCLEOTIDE SEQUENCE</scope>
    <source>
        <strain evidence="3">IRGC 105690</strain>
    </source>
</reference>